<feature type="signal peptide" evidence="4">
    <location>
        <begin position="1"/>
        <end position="24"/>
    </location>
</feature>
<accession>A0A830B4G5</accession>
<dbReference type="FunFam" id="2.60.40.420:FF:000034">
    <property type="entry name" value="Cupredoxin superfamily protein"/>
    <property type="match status" value="2"/>
</dbReference>
<sequence length="324" mass="32944">MEGGFNVFLFMTFVVAAMLHGSSAQTTHVVGDSLGWTVPPGGDAAYRTWAAITTFSVGDVLVFNFSTGVHDVAEVSRTAYNSCNSTSPITISNDGPTRINLTSAGEHHFICTIGIHCSLGQRLAINVSSAAAPSPQPTAAPQPAAATPSPAAAAPAANPPPAAAPSPSGVGNTYTVGDRLGWTVPPGGAIAYETWAGTIGSFNVGDNLLFNFTNGAHDVVEVTRAEFDSCSTTTAPITTGPARITLTLAGEHHYICTVGPHCSLGQRLAINVTAGGPTMTPPSSSTPVTPSPVNTPPSPSNSAPSFAVAGLPFTFLTLALAFLV</sequence>
<evidence type="ECO:0000256" key="4">
    <source>
        <dbReference type="SAM" id="SignalP"/>
    </source>
</evidence>
<feature type="compositionally biased region" description="Low complexity" evidence="3">
    <location>
        <begin position="275"/>
        <end position="288"/>
    </location>
</feature>
<evidence type="ECO:0000256" key="1">
    <source>
        <dbReference type="ARBA" id="ARBA00023157"/>
    </source>
</evidence>
<dbReference type="EMBL" id="BMAC01000004">
    <property type="protein sequence ID" value="GFP79085.1"/>
    <property type="molecule type" value="Genomic_DNA"/>
</dbReference>
<feature type="region of interest" description="Disordered" evidence="3">
    <location>
        <begin position="275"/>
        <end position="301"/>
    </location>
</feature>
<feature type="chain" id="PRO_5032439684" evidence="4">
    <location>
        <begin position="25"/>
        <end position="324"/>
    </location>
</feature>
<keyword evidence="7" id="KW-1185">Reference proteome</keyword>
<evidence type="ECO:0000259" key="5">
    <source>
        <dbReference type="PROSITE" id="PS51485"/>
    </source>
</evidence>
<dbReference type="AlphaFoldDB" id="A0A830B4G5"/>
<dbReference type="Proteomes" id="UP000653305">
    <property type="component" value="Unassembled WGS sequence"/>
</dbReference>
<dbReference type="Pfam" id="PF02298">
    <property type="entry name" value="Cu_bind_like"/>
    <property type="match status" value="2"/>
</dbReference>
<name>A0A830B4G5_9LAMI</name>
<feature type="domain" description="Phytocyanin" evidence="5">
    <location>
        <begin position="172"/>
        <end position="274"/>
    </location>
</feature>
<evidence type="ECO:0000313" key="6">
    <source>
        <dbReference type="EMBL" id="GFP79085.1"/>
    </source>
</evidence>
<dbReference type="InterPro" id="IPR039391">
    <property type="entry name" value="Phytocyanin-like"/>
</dbReference>
<gene>
    <name evidence="6" type="ORF">PHJA_000052000</name>
</gene>
<keyword evidence="2" id="KW-0325">Glycoprotein</keyword>
<dbReference type="Gene3D" id="2.60.40.420">
    <property type="entry name" value="Cupredoxins - blue copper proteins"/>
    <property type="match status" value="2"/>
</dbReference>
<dbReference type="GO" id="GO:0009055">
    <property type="term" value="F:electron transfer activity"/>
    <property type="evidence" value="ECO:0007669"/>
    <property type="project" value="InterPro"/>
</dbReference>
<dbReference type="InterPro" id="IPR008972">
    <property type="entry name" value="Cupredoxin"/>
</dbReference>
<dbReference type="PROSITE" id="PS51485">
    <property type="entry name" value="PHYTOCYANIN"/>
    <property type="match status" value="2"/>
</dbReference>
<evidence type="ECO:0000313" key="7">
    <source>
        <dbReference type="Proteomes" id="UP000653305"/>
    </source>
</evidence>
<proteinExistence type="predicted"/>
<protein>
    <submittedName>
        <fullName evidence="6">Stellacyanin</fullName>
    </submittedName>
</protein>
<reference evidence="6" key="1">
    <citation type="submission" date="2020-07" db="EMBL/GenBank/DDBJ databases">
        <title>Ethylene signaling mediates host invasion by parasitic plants.</title>
        <authorList>
            <person name="Yoshida S."/>
        </authorList>
    </citation>
    <scope>NUCLEOTIDE SEQUENCE</scope>
    <source>
        <strain evidence="6">Okayama</strain>
    </source>
</reference>
<evidence type="ECO:0000256" key="2">
    <source>
        <dbReference type="ARBA" id="ARBA00023180"/>
    </source>
</evidence>
<feature type="compositionally biased region" description="Pro residues" evidence="3">
    <location>
        <begin position="289"/>
        <end position="299"/>
    </location>
</feature>
<feature type="compositionally biased region" description="Low complexity" evidence="3">
    <location>
        <begin position="141"/>
        <end position="156"/>
    </location>
</feature>
<dbReference type="SUPFAM" id="SSF49503">
    <property type="entry name" value="Cupredoxins"/>
    <property type="match status" value="2"/>
</dbReference>
<comment type="caution">
    <text evidence="6">The sequence shown here is derived from an EMBL/GenBank/DDBJ whole genome shotgun (WGS) entry which is preliminary data.</text>
</comment>
<dbReference type="InterPro" id="IPR003245">
    <property type="entry name" value="Phytocyanin_dom"/>
</dbReference>
<dbReference type="OrthoDB" id="5421909at2759"/>
<organism evidence="6 7">
    <name type="scientific">Phtheirospermum japonicum</name>
    <dbReference type="NCBI Taxonomy" id="374723"/>
    <lineage>
        <taxon>Eukaryota</taxon>
        <taxon>Viridiplantae</taxon>
        <taxon>Streptophyta</taxon>
        <taxon>Embryophyta</taxon>
        <taxon>Tracheophyta</taxon>
        <taxon>Spermatophyta</taxon>
        <taxon>Magnoliopsida</taxon>
        <taxon>eudicotyledons</taxon>
        <taxon>Gunneridae</taxon>
        <taxon>Pentapetalae</taxon>
        <taxon>asterids</taxon>
        <taxon>lamiids</taxon>
        <taxon>Lamiales</taxon>
        <taxon>Orobanchaceae</taxon>
        <taxon>Orobanchaceae incertae sedis</taxon>
        <taxon>Phtheirospermum</taxon>
    </lineage>
</organism>
<keyword evidence="1" id="KW-1015">Disulfide bond</keyword>
<evidence type="ECO:0000256" key="3">
    <source>
        <dbReference type="SAM" id="MobiDB-lite"/>
    </source>
</evidence>
<dbReference type="PANTHER" id="PTHR33021">
    <property type="entry name" value="BLUE COPPER PROTEIN"/>
    <property type="match status" value="1"/>
</dbReference>
<dbReference type="PANTHER" id="PTHR33021:SF325">
    <property type="entry name" value="PHYTOCYANIN DOMAIN-CONTAINING PROTEIN"/>
    <property type="match status" value="1"/>
</dbReference>
<dbReference type="GO" id="GO:0005886">
    <property type="term" value="C:plasma membrane"/>
    <property type="evidence" value="ECO:0007669"/>
    <property type="project" value="TreeGrafter"/>
</dbReference>
<feature type="region of interest" description="Disordered" evidence="3">
    <location>
        <begin position="131"/>
        <end position="170"/>
    </location>
</feature>
<keyword evidence="4" id="KW-0732">Signal</keyword>
<feature type="domain" description="Phytocyanin" evidence="5">
    <location>
        <begin position="26"/>
        <end position="129"/>
    </location>
</feature>